<gene>
    <name evidence="1" type="ORF">RPERSI_LOCUS5616</name>
</gene>
<name>A0ACA9MHX1_9GLOM</name>
<dbReference type="Proteomes" id="UP000789920">
    <property type="component" value="Unassembled WGS sequence"/>
</dbReference>
<dbReference type="EMBL" id="CAJVQC010008472">
    <property type="protein sequence ID" value="CAG8592995.1"/>
    <property type="molecule type" value="Genomic_DNA"/>
</dbReference>
<reference evidence="1" key="1">
    <citation type="submission" date="2021-06" db="EMBL/GenBank/DDBJ databases">
        <authorList>
            <person name="Kallberg Y."/>
            <person name="Tangrot J."/>
            <person name="Rosling A."/>
        </authorList>
    </citation>
    <scope>NUCLEOTIDE SEQUENCE</scope>
    <source>
        <strain evidence="1">MA461A</strain>
    </source>
</reference>
<protein>
    <submittedName>
        <fullName evidence="1">32609_t:CDS:1</fullName>
    </submittedName>
</protein>
<evidence type="ECO:0000313" key="1">
    <source>
        <dbReference type="EMBL" id="CAG8592995.1"/>
    </source>
</evidence>
<feature type="non-terminal residue" evidence="1">
    <location>
        <position position="1"/>
    </location>
</feature>
<comment type="caution">
    <text evidence="1">The sequence shown here is derived from an EMBL/GenBank/DDBJ whole genome shotgun (WGS) entry which is preliminary data.</text>
</comment>
<keyword evidence="2" id="KW-1185">Reference proteome</keyword>
<proteinExistence type="predicted"/>
<accession>A0ACA9MHX1</accession>
<sequence>QKLIKTCTTYNINTTNIVGHHQLANNINETICSLILTTDAEIDLLAINTINRSQLQTNQTEDIKQIYQHAYISNTHASKTQYPLQGLTLPHATIWLDKQIFAYEQAYVAISQTKSLSSLDIRALDKFAI</sequence>
<organism evidence="1 2">
    <name type="scientific">Racocetra persica</name>
    <dbReference type="NCBI Taxonomy" id="160502"/>
    <lineage>
        <taxon>Eukaryota</taxon>
        <taxon>Fungi</taxon>
        <taxon>Fungi incertae sedis</taxon>
        <taxon>Mucoromycota</taxon>
        <taxon>Glomeromycotina</taxon>
        <taxon>Glomeromycetes</taxon>
        <taxon>Diversisporales</taxon>
        <taxon>Gigasporaceae</taxon>
        <taxon>Racocetra</taxon>
    </lineage>
</organism>
<evidence type="ECO:0000313" key="2">
    <source>
        <dbReference type="Proteomes" id="UP000789920"/>
    </source>
</evidence>